<evidence type="ECO:0000256" key="5">
    <source>
        <dbReference type="ARBA" id="ARBA00022553"/>
    </source>
</evidence>
<evidence type="ECO:0000256" key="15">
    <source>
        <dbReference type="RuleBase" id="RU004011"/>
    </source>
</evidence>
<comment type="similarity">
    <text evidence="2 13 14 15">Belongs to the NDK family.</text>
</comment>
<comment type="catalytic activity">
    <reaction evidence="13 16">
        <text>a 2'-deoxyribonucleoside 5'-diphosphate + ATP = a 2'-deoxyribonucleoside 5'-triphosphate + ADP</text>
        <dbReference type="Rhea" id="RHEA:44640"/>
        <dbReference type="ChEBI" id="CHEBI:30616"/>
        <dbReference type="ChEBI" id="CHEBI:61560"/>
        <dbReference type="ChEBI" id="CHEBI:73316"/>
        <dbReference type="ChEBI" id="CHEBI:456216"/>
        <dbReference type="EC" id="2.7.4.6"/>
    </reaction>
</comment>
<evidence type="ECO:0000256" key="7">
    <source>
        <dbReference type="ARBA" id="ARBA00022723"/>
    </source>
</evidence>
<organism evidence="18 19">
    <name type="scientific">Candidatus Auribacter fodinae</name>
    <dbReference type="NCBI Taxonomy" id="2093366"/>
    <lineage>
        <taxon>Bacteria</taxon>
        <taxon>Pseudomonadati</taxon>
        <taxon>Candidatus Auribacterota</taxon>
        <taxon>Candidatus Auribacteria</taxon>
        <taxon>Candidatus Auribacterales</taxon>
        <taxon>Candidatus Auribacteraceae</taxon>
        <taxon>Candidatus Auribacter</taxon>
    </lineage>
</organism>
<dbReference type="EC" id="2.7.4.6" evidence="3 13"/>
<feature type="domain" description="Nucleoside diphosphate kinase-like" evidence="17">
    <location>
        <begin position="1"/>
        <end position="138"/>
    </location>
</feature>
<feature type="binding site" evidence="13 14">
    <location>
        <position position="91"/>
    </location>
    <ligand>
        <name>ATP</name>
        <dbReference type="ChEBI" id="CHEBI:30616"/>
    </ligand>
</feature>
<comment type="caution">
    <text evidence="18">The sequence shown here is derived from an EMBL/GenBank/DDBJ whole genome shotgun (WGS) entry which is preliminary data.</text>
</comment>
<keyword evidence="8 13" id="KW-0547">Nucleotide-binding</keyword>
<dbReference type="CDD" id="cd04413">
    <property type="entry name" value="NDPk_I"/>
    <property type="match status" value="1"/>
</dbReference>
<evidence type="ECO:0000256" key="2">
    <source>
        <dbReference type="ARBA" id="ARBA00008142"/>
    </source>
</evidence>
<dbReference type="Gene3D" id="3.30.70.141">
    <property type="entry name" value="Nucleoside diphosphate kinase-like domain"/>
    <property type="match status" value="1"/>
</dbReference>
<feature type="binding site" evidence="13 14">
    <location>
        <position position="57"/>
    </location>
    <ligand>
        <name>ATP</name>
        <dbReference type="ChEBI" id="CHEBI:30616"/>
    </ligand>
</feature>
<comment type="cofactor">
    <cofactor evidence="1 13">
        <name>Mg(2+)</name>
        <dbReference type="ChEBI" id="CHEBI:18420"/>
    </cofactor>
</comment>
<feature type="active site" description="Pros-phosphohistidine intermediate" evidence="13 14">
    <location>
        <position position="115"/>
    </location>
</feature>
<dbReference type="HAMAP" id="MF_00451">
    <property type="entry name" value="NDP_kinase"/>
    <property type="match status" value="1"/>
</dbReference>
<feature type="binding site" evidence="13 14">
    <location>
        <position position="112"/>
    </location>
    <ligand>
        <name>ATP</name>
        <dbReference type="ChEBI" id="CHEBI:30616"/>
    </ligand>
</feature>
<evidence type="ECO:0000259" key="17">
    <source>
        <dbReference type="SMART" id="SM00562"/>
    </source>
</evidence>
<comment type="catalytic activity">
    <reaction evidence="13">
        <text>a ribonucleoside 5'-diphosphate + ATP = a ribonucleoside 5'-triphosphate + ADP</text>
        <dbReference type="Rhea" id="RHEA:18113"/>
        <dbReference type="ChEBI" id="CHEBI:30616"/>
        <dbReference type="ChEBI" id="CHEBI:57930"/>
        <dbReference type="ChEBI" id="CHEBI:61557"/>
        <dbReference type="ChEBI" id="CHEBI:456216"/>
        <dbReference type="EC" id="2.7.4.6"/>
    </reaction>
</comment>
<evidence type="ECO:0000313" key="19">
    <source>
        <dbReference type="Proteomes" id="UP000266426"/>
    </source>
</evidence>
<evidence type="ECO:0000256" key="10">
    <source>
        <dbReference type="ARBA" id="ARBA00022840"/>
    </source>
</evidence>
<dbReference type="GO" id="GO:0005524">
    <property type="term" value="F:ATP binding"/>
    <property type="evidence" value="ECO:0007669"/>
    <property type="project" value="UniProtKB-UniRule"/>
</dbReference>
<evidence type="ECO:0000256" key="3">
    <source>
        <dbReference type="ARBA" id="ARBA00012966"/>
    </source>
</evidence>
<comment type="subunit">
    <text evidence="13">Homotetramer.</text>
</comment>
<dbReference type="GO" id="GO:0046872">
    <property type="term" value="F:metal ion binding"/>
    <property type="evidence" value="ECO:0007669"/>
    <property type="project" value="UniProtKB-KW"/>
</dbReference>
<dbReference type="InterPro" id="IPR036850">
    <property type="entry name" value="NDK-like_dom_sf"/>
</dbReference>
<dbReference type="InterPro" id="IPR001564">
    <property type="entry name" value="Nucleoside_diP_kinase"/>
</dbReference>
<dbReference type="SMART" id="SM00562">
    <property type="entry name" value="NDK"/>
    <property type="match status" value="1"/>
</dbReference>
<evidence type="ECO:0000256" key="6">
    <source>
        <dbReference type="ARBA" id="ARBA00022679"/>
    </source>
</evidence>
<evidence type="ECO:0000313" key="18">
    <source>
        <dbReference type="EMBL" id="RJP59255.1"/>
    </source>
</evidence>
<dbReference type="GO" id="GO:0004550">
    <property type="term" value="F:nucleoside diphosphate kinase activity"/>
    <property type="evidence" value="ECO:0007669"/>
    <property type="project" value="UniProtKB-UniRule"/>
</dbReference>
<dbReference type="EMBL" id="QZJZ01000053">
    <property type="protein sequence ID" value="RJP59255.1"/>
    <property type="molecule type" value="Genomic_DNA"/>
</dbReference>
<protein>
    <recommendedName>
        <fullName evidence="4 13">Nucleoside diphosphate kinase</fullName>
        <shortName evidence="13">NDK</shortName>
        <shortName evidence="13">NDP kinase</shortName>
        <ecNumber evidence="3 13">2.7.4.6</ecNumber>
    </recommendedName>
    <alternativeName>
        <fullName evidence="13">Nucleoside-2-P kinase</fullName>
    </alternativeName>
</protein>
<comment type="subcellular location">
    <subcellularLocation>
        <location evidence="13">Cytoplasm</location>
    </subcellularLocation>
</comment>
<evidence type="ECO:0000256" key="16">
    <source>
        <dbReference type="RuleBase" id="RU004013"/>
    </source>
</evidence>
<evidence type="ECO:0000256" key="13">
    <source>
        <dbReference type="HAMAP-Rule" id="MF_00451"/>
    </source>
</evidence>
<accession>A0A3A4QZF2</accession>
<dbReference type="SUPFAM" id="SSF54919">
    <property type="entry name" value="Nucleoside diphosphate kinase, NDK"/>
    <property type="match status" value="1"/>
</dbReference>
<dbReference type="FunFam" id="3.30.70.141:FF:000003">
    <property type="entry name" value="Nucleoside diphosphate kinase"/>
    <property type="match status" value="1"/>
</dbReference>
<dbReference type="GO" id="GO:0005737">
    <property type="term" value="C:cytoplasm"/>
    <property type="evidence" value="ECO:0007669"/>
    <property type="project" value="UniProtKB-SubCell"/>
</dbReference>
<keyword evidence="5 13" id="KW-0597">Phosphoprotein</keyword>
<keyword evidence="9 13" id="KW-0418">Kinase</keyword>
<keyword evidence="12 13" id="KW-0546">Nucleotide metabolism</keyword>
<evidence type="ECO:0000256" key="4">
    <source>
        <dbReference type="ARBA" id="ARBA00017632"/>
    </source>
</evidence>
<dbReference type="PANTHER" id="PTHR11349">
    <property type="entry name" value="NUCLEOSIDE DIPHOSPHATE KINASE"/>
    <property type="match status" value="1"/>
</dbReference>
<dbReference type="PROSITE" id="PS51374">
    <property type="entry name" value="NDPK_LIKE"/>
    <property type="match status" value="1"/>
</dbReference>
<dbReference type="NCBIfam" id="NF001908">
    <property type="entry name" value="PRK00668.1"/>
    <property type="match status" value="1"/>
</dbReference>
<dbReference type="GO" id="GO:0006241">
    <property type="term" value="P:CTP biosynthetic process"/>
    <property type="evidence" value="ECO:0007669"/>
    <property type="project" value="UniProtKB-UniRule"/>
</dbReference>
<sequence>MERTLLILKPDAYQRQLIGTILTRIEHKGFKLVGMKLMKMTESIAKQHYAPHEGKHFFGDLISYITSGPCVVLTVEGTNAITVMRKMVGATRGFEAEPGTIRGDFSLSMRYNIIHASDSPESAEREINIFFSKEELMEDSIVIRSWIEGGE</sequence>
<evidence type="ECO:0000256" key="12">
    <source>
        <dbReference type="ARBA" id="ARBA00023080"/>
    </source>
</evidence>
<evidence type="ECO:0000256" key="9">
    <source>
        <dbReference type="ARBA" id="ARBA00022777"/>
    </source>
</evidence>
<dbReference type="InterPro" id="IPR023005">
    <property type="entry name" value="Nucleoside_diP_kinase_AS"/>
</dbReference>
<dbReference type="Proteomes" id="UP000266426">
    <property type="component" value="Unassembled WGS sequence"/>
</dbReference>
<comment type="function">
    <text evidence="13">Major role in the synthesis of nucleoside triphosphates other than ATP. The ATP gamma phosphate is transferred to the NDP beta phosphate via a ping-pong mechanism, using a phosphorylated active-site intermediate.</text>
</comment>
<dbReference type="GO" id="GO:0006228">
    <property type="term" value="P:UTP biosynthetic process"/>
    <property type="evidence" value="ECO:0007669"/>
    <property type="project" value="UniProtKB-UniRule"/>
</dbReference>
<evidence type="ECO:0000256" key="11">
    <source>
        <dbReference type="ARBA" id="ARBA00022842"/>
    </source>
</evidence>
<keyword evidence="6 13" id="KW-0808">Transferase</keyword>
<name>A0A3A4QZF2_9BACT</name>
<evidence type="ECO:0000256" key="14">
    <source>
        <dbReference type="PROSITE-ProRule" id="PRU00706"/>
    </source>
</evidence>
<dbReference type="PRINTS" id="PR01243">
    <property type="entry name" value="NUCDPKINASE"/>
</dbReference>
<evidence type="ECO:0000256" key="8">
    <source>
        <dbReference type="ARBA" id="ARBA00022741"/>
    </source>
</evidence>
<gene>
    <name evidence="13" type="primary">ndk</name>
    <name evidence="18" type="ORF">C4541_06435</name>
</gene>
<dbReference type="AlphaFoldDB" id="A0A3A4QZF2"/>
<feature type="binding site" evidence="13 14">
    <location>
        <position position="85"/>
    </location>
    <ligand>
        <name>ATP</name>
        <dbReference type="ChEBI" id="CHEBI:30616"/>
    </ligand>
</feature>
<dbReference type="PROSITE" id="PS00469">
    <property type="entry name" value="NDPK"/>
    <property type="match status" value="1"/>
</dbReference>
<keyword evidence="10 13" id="KW-0067">ATP-binding</keyword>
<proteinExistence type="inferred from homology"/>
<feature type="binding site" evidence="13 14">
    <location>
        <position position="102"/>
    </location>
    <ligand>
        <name>ATP</name>
        <dbReference type="ChEBI" id="CHEBI:30616"/>
    </ligand>
</feature>
<dbReference type="GO" id="GO:0006183">
    <property type="term" value="P:GTP biosynthetic process"/>
    <property type="evidence" value="ECO:0007669"/>
    <property type="project" value="UniProtKB-UniRule"/>
</dbReference>
<dbReference type="Pfam" id="PF00334">
    <property type="entry name" value="NDK"/>
    <property type="match status" value="1"/>
</dbReference>
<keyword evidence="13" id="KW-0963">Cytoplasm</keyword>
<evidence type="ECO:0000256" key="1">
    <source>
        <dbReference type="ARBA" id="ARBA00001946"/>
    </source>
</evidence>
<keyword evidence="11 13" id="KW-0460">Magnesium</keyword>
<dbReference type="InterPro" id="IPR034907">
    <property type="entry name" value="NDK-like_dom"/>
</dbReference>
<keyword evidence="7 13" id="KW-0479">Metal-binding</keyword>
<feature type="binding site" evidence="13 14">
    <location>
        <position position="9"/>
    </location>
    <ligand>
        <name>ATP</name>
        <dbReference type="ChEBI" id="CHEBI:30616"/>
    </ligand>
</feature>
<reference evidence="18 19" key="1">
    <citation type="journal article" date="2017" name="ISME J.">
        <title>Energy and carbon metabolisms in a deep terrestrial subsurface fluid microbial community.</title>
        <authorList>
            <person name="Momper L."/>
            <person name="Jungbluth S.P."/>
            <person name="Lee M.D."/>
            <person name="Amend J.P."/>
        </authorList>
    </citation>
    <scope>NUCLEOTIDE SEQUENCE [LARGE SCALE GENOMIC DNA]</scope>
    <source>
        <strain evidence="18">SURF_26</strain>
    </source>
</reference>